<keyword evidence="9" id="KW-0812">Transmembrane</keyword>
<evidence type="ECO:0000256" key="9">
    <source>
        <dbReference type="SAM" id="Phobius"/>
    </source>
</evidence>
<evidence type="ECO:0000256" key="5">
    <source>
        <dbReference type="PIRSR" id="PIRSR623088-3"/>
    </source>
</evidence>
<dbReference type="CDD" id="cd00077">
    <property type="entry name" value="HDc"/>
    <property type="match status" value="1"/>
</dbReference>
<feature type="region of interest" description="Disordered" evidence="8">
    <location>
        <begin position="1"/>
        <end position="31"/>
    </location>
</feature>
<feature type="domain" description="PDEase" evidence="10">
    <location>
        <begin position="492"/>
        <end position="842"/>
    </location>
</feature>
<keyword evidence="1 5" id="KW-0479">Metal-binding</keyword>
<evidence type="ECO:0000259" key="10">
    <source>
        <dbReference type="PROSITE" id="PS51845"/>
    </source>
</evidence>
<dbReference type="InterPro" id="IPR002073">
    <property type="entry name" value="PDEase_catalytic_dom"/>
</dbReference>
<dbReference type="AlphaFoldDB" id="A0A9W7GBS0"/>
<evidence type="ECO:0000313" key="11">
    <source>
        <dbReference type="EMBL" id="GMI40475.1"/>
    </source>
</evidence>
<evidence type="ECO:0000256" key="2">
    <source>
        <dbReference type="ARBA" id="ARBA00022801"/>
    </source>
</evidence>
<reference evidence="12" key="1">
    <citation type="journal article" date="2023" name="Commun. Biol.">
        <title>Genome analysis of Parmales, the sister group of diatoms, reveals the evolutionary specialization of diatoms from phago-mixotrophs to photoautotrophs.</title>
        <authorList>
            <person name="Ban H."/>
            <person name="Sato S."/>
            <person name="Yoshikawa S."/>
            <person name="Yamada K."/>
            <person name="Nakamura Y."/>
            <person name="Ichinomiya M."/>
            <person name="Sato N."/>
            <person name="Blanc-Mathieu R."/>
            <person name="Endo H."/>
            <person name="Kuwata A."/>
            <person name="Ogata H."/>
        </authorList>
    </citation>
    <scope>NUCLEOTIDE SEQUENCE [LARGE SCALE GENOMIC DNA]</scope>
</reference>
<feature type="active site" description="Proton donor" evidence="3">
    <location>
        <position position="579"/>
    </location>
</feature>
<dbReference type="Gene3D" id="1.10.1300.10">
    <property type="entry name" value="3'5'-cyclic nucleotide phosphodiesterase, catalytic domain"/>
    <property type="match status" value="1"/>
</dbReference>
<evidence type="ECO:0000256" key="7">
    <source>
        <dbReference type="SAM" id="Coils"/>
    </source>
</evidence>
<feature type="binding site" evidence="5">
    <location>
        <position position="583"/>
    </location>
    <ligand>
        <name>Zn(2+)</name>
        <dbReference type="ChEBI" id="CHEBI:29105"/>
        <label>1</label>
    </ligand>
</feature>
<evidence type="ECO:0000256" key="6">
    <source>
        <dbReference type="RuleBase" id="RU363067"/>
    </source>
</evidence>
<dbReference type="GO" id="GO:0046872">
    <property type="term" value="F:metal ion binding"/>
    <property type="evidence" value="ECO:0007669"/>
    <property type="project" value="UniProtKB-KW"/>
</dbReference>
<dbReference type="EC" id="3.1.4.-" evidence="6"/>
<feature type="binding site" evidence="5">
    <location>
        <position position="620"/>
    </location>
    <ligand>
        <name>Zn(2+)</name>
        <dbReference type="ChEBI" id="CHEBI:29105"/>
        <label>2</label>
    </ligand>
</feature>
<keyword evidence="12" id="KW-1185">Reference proteome</keyword>
<dbReference type="SUPFAM" id="SSF109604">
    <property type="entry name" value="HD-domain/PDEase-like"/>
    <property type="match status" value="1"/>
</dbReference>
<feature type="binding site" evidence="5">
    <location>
        <position position="748"/>
    </location>
    <ligand>
        <name>Zn(2+)</name>
        <dbReference type="ChEBI" id="CHEBI:29105"/>
        <label>1</label>
    </ligand>
</feature>
<feature type="binding site" evidence="4">
    <location>
        <position position="620"/>
    </location>
    <ligand>
        <name>AMP</name>
        <dbReference type="ChEBI" id="CHEBI:456215"/>
    </ligand>
</feature>
<dbReference type="GO" id="GO:0004114">
    <property type="term" value="F:3',5'-cyclic-nucleotide phosphodiesterase activity"/>
    <property type="evidence" value="ECO:0007669"/>
    <property type="project" value="InterPro"/>
</dbReference>
<feature type="binding site" evidence="4">
    <location>
        <begin position="579"/>
        <end position="583"/>
    </location>
    <ligand>
        <name>AMP</name>
        <dbReference type="ChEBI" id="CHEBI:456215"/>
    </ligand>
</feature>
<feature type="coiled-coil region" evidence="7">
    <location>
        <begin position="857"/>
        <end position="884"/>
    </location>
</feature>
<keyword evidence="2 6" id="KW-0378">Hydrolase</keyword>
<dbReference type="Pfam" id="PF00233">
    <property type="entry name" value="PDEase_I"/>
    <property type="match status" value="1"/>
</dbReference>
<feature type="compositionally biased region" description="Polar residues" evidence="8">
    <location>
        <begin position="480"/>
        <end position="492"/>
    </location>
</feature>
<evidence type="ECO:0000256" key="4">
    <source>
        <dbReference type="PIRSR" id="PIRSR623088-2"/>
    </source>
</evidence>
<dbReference type="EMBL" id="BRYA01000129">
    <property type="protein sequence ID" value="GMI40475.1"/>
    <property type="molecule type" value="Genomic_DNA"/>
</dbReference>
<protein>
    <recommendedName>
        <fullName evidence="6">Phosphodiesterase</fullName>
        <ecNumber evidence="6">3.1.4.-</ecNumber>
    </recommendedName>
</protein>
<feature type="region of interest" description="Disordered" evidence="8">
    <location>
        <begin position="458"/>
        <end position="511"/>
    </location>
</feature>
<accession>A0A9W7GBS0</accession>
<feature type="binding site" evidence="5">
    <location>
        <position position="619"/>
    </location>
    <ligand>
        <name>Zn(2+)</name>
        <dbReference type="ChEBI" id="CHEBI:29105"/>
        <label>1</label>
    </ligand>
</feature>
<keyword evidence="7" id="KW-0175">Coiled coil</keyword>
<evidence type="ECO:0000256" key="1">
    <source>
        <dbReference type="ARBA" id="ARBA00022723"/>
    </source>
</evidence>
<feature type="binding site" evidence="4">
    <location>
        <position position="748"/>
    </location>
    <ligand>
        <name>AMP</name>
        <dbReference type="ChEBI" id="CHEBI:456215"/>
    </ligand>
</feature>
<comment type="cofactor">
    <cofactor evidence="6">
        <name>a divalent metal cation</name>
        <dbReference type="ChEBI" id="CHEBI:60240"/>
    </cofactor>
    <text evidence="6">Binds 2 divalent metal cations per subunit. Site 1 may preferentially bind zinc ions, while site 2 has a preference for magnesium and/or manganese ions.</text>
</comment>
<sequence length="951" mass="107531">MASISPGTSPGYRKTRELPAAGGKKKSTDINFSPSRVFKRTSKRKKLAEWLETTIDGFVCQSILGVLLIASLFVVDIWIMANGSEDSDVIIDGLMFFIFVSFTIECVILTLTHDSYFNGFFFYMDVIGTLSMILDISWMSKGLGLQGGGDAQLLRAARSAKIGAKSSRLAKLTKLFKLMEQCFQSKDEFKDPTKVPPAKAVARVLSGVLSRRVAALVMILVISTPLLQYQQIDNAYMAHTNSFGRYMQLSNDTISTEDWNAIAVDFRNFYKEKDMHPINLTVMDGEDVEVFNIDWHNDFGYIREDSKIYLSSDVGNVDVVISLAPQLQQEALYNILTILLVILALVGFTASFQHAVDQLIVIPLERMMNTLKSSANSILRSVQHIAHEKGAEEDGENSLFNEHDIDDEVEKILETDMLEAMVAKLARITSLVLPGHENQFVNESNMDQNTKDWIAKEYLHESSDKGSNNDKDSRKRKGNNMHSPSQTRSTLMRRSLQPDSKGLNSPPPTAESIQQERLAMNINTWTFDVEGLNKKDLDFTVRFLFHTFEVIEENNMSEGKLSAFLNRLESSYISTNTYHNWKHAVDVCHTVFRFVVETQAHTFLTPLETMSLLVAAVAHDVGHPGLSNGFLIKTKHSLAILHNDQSPLENMHCASLYEIVGKPEFDIFEGLNAQDWRTCRKIMISAILGTDMIHHFPLISKMQVFYEMHGMPLQKSIASGTCTVDTAPGMKDSANRWFMIDCFLHAADISNPVKSFDICKKWAYMVVEEFFNQGDLEKKLGDDISPMMDRSTTNICSMQVGFIEFVVFPLYDALVKTFPSLEVLLRNMIKNNREWTSRRIDELRQDTRMIRGDKEKTEKNHQEEDKLKGRLEQLEQKVEKALQTVLPMTEKLEEAKHKYEEMLKVVATASVHFSGERESSMNKIYIGRGRLSSSQIIEEGEDEGRASGGPA</sequence>
<feature type="transmembrane region" description="Helical" evidence="9">
    <location>
        <begin position="117"/>
        <end position="136"/>
    </location>
</feature>
<feature type="transmembrane region" description="Helical" evidence="9">
    <location>
        <begin position="331"/>
        <end position="352"/>
    </location>
</feature>
<feature type="compositionally biased region" description="Basic and acidic residues" evidence="8">
    <location>
        <begin position="458"/>
        <end position="473"/>
    </location>
</feature>
<evidence type="ECO:0000256" key="3">
    <source>
        <dbReference type="PIRSR" id="PIRSR623088-1"/>
    </source>
</evidence>
<dbReference type="PROSITE" id="PS00126">
    <property type="entry name" value="PDEASE_I_1"/>
    <property type="match status" value="1"/>
</dbReference>
<feature type="transmembrane region" description="Helical" evidence="9">
    <location>
        <begin position="93"/>
        <end position="111"/>
    </location>
</feature>
<dbReference type="Proteomes" id="UP001165065">
    <property type="component" value="Unassembled WGS sequence"/>
</dbReference>
<gene>
    <name evidence="11" type="ORF">TrCOL_g110</name>
</gene>
<keyword evidence="9" id="KW-1133">Transmembrane helix</keyword>
<dbReference type="InterPro" id="IPR036971">
    <property type="entry name" value="PDEase_catalytic_dom_sf"/>
</dbReference>
<name>A0A9W7GBS0_9STRA</name>
<evidence type="ECO:0000313" key="12">
    <source>
        <dbReference type="Proteomes" id="UP001165065"/>
    </source>
</evidence>
<comment type="similarity">
    <text evidence="6">Belongs to the cyclic nucleotide phosphodiesterase family.</text>
</comment>
<keyword evidence="9" id="KW-0472">Membrane</keyword>
<dbReference type="OrthoDB" id="189220at2759"/>
<proteinExistence type="inferred from homology"/>
<feature type="transmembrane region" description="Helical" evidence="9">
    <location>
        <begin position="62"/>
        <end position="81"/>
    </location>
</feature>
<comment type="caution">
    <text evidence="11">The sequence shown here is derived from an EMBL/GenBank/DDBJ whole genome shotgun (WGS) entry which is preliminary data.</text>
</comment>
<dbReference type="PROSITE" id="PS51845">
    <property type="entry name" value="PDEASE_I_2"/>
    <property type="match status" value="1"/>
</dbReference>
<dbReference type="InterPro" id="IPR023088">
    <property type="entry name" value="PDEase"/>
</dbReference>
<organism evidence="11 12">
    <name type="scientific">Triparma columacea</name>
    <dbReference type="NCBI Taxonomy" id="722753"/>
    <lineage>
        <taxon>Eukaryota</taxon>
        <taxon>Sar</taxon>
        <taxon>Stramenopiles</taxon>
        <taxon>Ochrophyta</taxon>
        <taxon>Bolidophyceae</taxon>
        <taxon>Parmales</taxon>
        <taxon>Triparmaceae</taxon>
        <taxon>Triparma</taxon>
    </lineage>
</organism>
<dbReference type="InterPro" id="IPR003607">
    <property type="entry name" value="HD/PDEase_dom"/>
</dbReference>
<feature type="binding site" evidence="5">
    <location>
        <position position="620"/>
    </location>
    <ligand>
        <name>Zn(2+)</name>
        <dbReference type="ChEBI" id="CHEBI:29105"/>
        <label>1</label>
    </ligand>
</feature>
<dbReference type="PRINTS" id="PR00387">
    <property type="entry name" value="PDIESTERASE1"/>
</dbReference>
<dbReference type="GO" id="GO:0007165">
    <property type="term" value="P:signal transduction"/>
    <property type="evidence" value="ECO:0007669"/>
    <property type="project" value="InterPro"/>
</dbReference>
<evidence type="ECO:0000256" key="8">
    <source>
        <dbReference type="SAM" id="MobiDB-lite"/>
    </source>
</evidence>
<feature type="binding site" evidence="4">
    <location>
        <position position="799"/>
    </location>
    <ligand>
        <name>AMP</name>
        <dbReference type="ChEBI" id="CHEBI:456215"/>
    </ligand>
</feature>
<dbReference type="InterPro" id="IPR023174">
    <property type="entry name" value="PDEase_CS"/>
</dbReference>
<dbReference type="PANTHER" id="PTHR11347">
    <property type="entry name" value="CYCLIC NUCLEOTIDE PHOSPHODIESTERASE"/>
    <property type="match status" value="1"/>
</dbReference>